<dbReference type="Proteomes" id="UP000528555">
    <property type="component" value="Unassembled WGS sequence"/>
</dbReference>
<feature type="domain" description="DUF3887" evidence="9">
    <location>
        <begin position="85"/>
        <end position="138"/>
    </location>
</feature>
<evidence type="ECO:0000256" key="1">
    <source>
        <dbReference type="ARBA" id="ARBA00004236"/>
    </source>
</evidence>
<dbReference type="NCBIfam" id="TIGR01195">
    <property type="entry name" value="oadG_fam"/>
    <property type="match status" value="1"/>
</dbReference>
<reference evidence="11" key="2">
    <citation type="submission" date="2020-02" db="EMBL/GenBank/DDBJ databases">
        <authorList>
            <person name="Littmann E."/>
            <person name="Sorbara M."/>
        </authorList>
    </citation>
    <scope>NUCLEOTIDE SEQUENCE</scope>
    <source>
        <strain evidence="11">MSK.17.11</strain>
        <strain evidence="10">MSK.17.38</strain>
    </source>
</reference>
<keyword evidence="5 7" id="KW-0472">Membrane</keyword>
<keyword evidence="3 7" id="KW-0812">Transmembrane</keyword>
<keyword evidence="12" id="KW-1185">Reference proteome</keyword>
<evidence type="ECO:0000256" key="3">
    <source>
        <dbReference type="ARBA" id="ARBA00022692"/>
    </source>
</evidence>
<dbReference type="EMBL" id="JAAITX010000001">
    <property type="protein sequence ID" value="NVH57326.1"/>
    <property type="molecule type" value="Genomic_DNA"/>
</dbReference>
<evidence type="ECO:0000256" key="2">
    <source>
        <dbReference type="ARBA" id="ARBA00022475"/>
    </source>
</evidence>
<dbReference type="InterPro" id="IPR024981">
    <property type="entry name" value="DUF3887"/>
</dbReference>
<dbReference type="RefSeq" id="WP_101694488.1">
    <property type="nucleotide sequence ID" value="NZ_JAAITX010000001.1"/>
</dbReference>
<comment type="caution">
    <text evidence="11">The sequence shown here is derived from an EMBL/GenBank/DDBJ whole genome shotgun (WGS) entry which is preliminary data.</text>
</comment>
<dbReference type="OrthoDB" id="1912660at2"/>
<keyword evidence="4 7" id="KW-1133">Transmembrane helix</keyword>
<evidence type="ECO:0000256" key="6">
    <source>
        <dbReference type="SAM" id="MobiDB-lite"/>
    </source>
</evidence>
<keyword evidence="8" id="KW-0732">Signal</keyword>
<organism evidence="11 12">
    <name type="scientific">Dorea phocaeensis</name>
    <dbReference type="NCBI Taxonomy" id="2040291"/>
    <lineage>
        <taxon>Bacteria</taxon>
        <taxon>Bacillati</taxon>
        <taxon>Bacillota</taxon>
        <taxon>Clostridia</taxon>
        <taxon>Lachnospirales</taxon>
        <taxon>Lachnospiraceae</taxon>
        <taxon>Dorea</taxon>
    </lineage>
</organism>
<dbReference type="GO" id="GO:0015081">
    <property type="term" value="F:sodium ion transmembrane transporter activity"/>
    <property type="evidence" value="ECO:0007669"/>
    <property type="project" value="InterPro"/>
</dbReference>
<dbReference type="GO" id="GO:0036376">
    <property type="term" value="P:sodium ion export across plasma membrane"/>
    <property type="evidence" value="ECO:0007669"/>
    <property type="project" value="InterPro"/>
</dbReference>
<evidence type="ECO:0000313" key="11">
    <source>
        <dbReference type="EMBL" id="NVH57326.1"/>
    </source>
</evidence>
<keyword evidence="2" id="KW-1003">Cell membrane</keyword>
<name>A0A850HFX5_9FIRM</name>
<dbReference type="Proteomes" id="UP000701680">
    <property type="component" value="Unassembled WGS sequence"/>
</dbReference>
<proteinExistence type="predicted"/>
<dbReference type="InterPro" id="IPR005899">
    <property type="entry name" value="Na_pump_deCOase"/>
</dbReference>
<dbReference type="AlphaFoldDB" id="A0A850HFX5"/>
<comment type="subcellular location">
    <subcellularLocation>
        <location evidence="1">Cell membrane</location>
    </subcellularLocation>
</comment>
<dbReference type="GO" id="GO:0005886">
    <property type="term" value="C:plasma membrane"/>
    <property type="evidence" value="ECO:0007669"/>
    <property type="project" value="UniProtKB-SubCell"/>
</dbReference>
<evidence type="ECO:0000256" key="4">
    <source>
        <dbReference type="ARBA" id="ARBA00022989"/>
    </source>
</evidence>
<evidence type="ECO:0000313" key="10">
    <source>
        <dbReference type="EMBL" id="NSK13545.1"/>
    </source>
</evidence>
<evidence type="ECO:0000256" key="7">
    <source>
        <dbReference type="SAM" id="Phobius"/>
    </source>
</evidence>
<dbReference type="EMBL" id="JAAIUO010000001">
    <property type="protein sequence ID" value="NSK13545.1"/>
    <property type="molecule type" value="Genomic_DNA"/>
</dbReference>
<feature type="chain" id="PRO_5032985662" evidence="8">
    <location>
        <begin position="30"/>
        <end position="257"/>
    </location>
</feature>
<dbReference type="Pfam" id="PF13026">
    <property type="entry name" value="DUF3887"/>
    <property type="match status" value="1"/>
</dbReference>
<reference evidence="12 13" key="1">
    <citation type="journal article" date="2020" name="Cell Host Microbe">
        <title>Functional and Genomic Variation between Human-Derived Isolates of Lachnospiraceae Reveals Inter- and Intra-Species Diversity.</title>
        <authorList>
            <person name="Sorbara M.T."/>
            <person name="Littmann E.R."/>
            <person name="Fontana E."/>
            <person name="Moody T.U."/>
            <person name="Kohout C.E."/>
            <person name="Gjonbalaj M."/>
            <person name="Eaton V."/>
            <person name="Seok R."/>
            <person name="Leiner I.M."/>
            <person name="Pamer E.G."/>
        </authorList>
    </citation>
    <scope>NUCLEOTIDE SEQUENCE [LARGE SCALE GENOMIC DNA]</scope>
    <source>
        <strain evidence="11 12">MSK.17.11</strain>
        <strain evidence="10 13">MSK.17.38</strain>
    </source>
</reference>
<feature type="region of interest" description="Disordered" evidence="6">
    <location>
        <begin position="235"/>
        <end position="257"/>
    </location>
</feature>
<protein>
    <submittedName>
        <fullName evidence="11">DUF3887 domain-containing protein</fullName>
    </submittedName>
</protein>
<gene>
    <name evidence="11" type="ORF">G5A66_01415</name>
    <name evidence="10" type="ORF">G5A75_01395</name>
</gene>
<evidence type="ECO:0000259" key="9">
    <source>
        <dbReference type="Pfam" id="PF13026"/>
    </source>
</evidence>
<evidence type="ECO:0000313" key="12">
    <source>
        <dbReference type="Proteomes" id="UP000528555"/>
    </source>
</evidence>
<accession>A0A850HFX5</accession>
<sequence length="257" mass="28098">MRKKISLLFCGLAVTLCFTGCGSSKETMAYDEATVQQSTEFLIEYCASMQDDTVEQWETMTDFALESQLTQAGLPFTKDGFLGALDAWQSAEKECGEYVSHGDYTYEASKDELQVSTEAEFADRDAHITFVFDENQYLDSMTVDAEYTTGEILKKAGLNTVLGMGTVFVVLIFISALISLFRFIPAIEAAFKKKKDAPKAAPAVQPEAAPSVEEAEDVTDDTELVAVIAAAIAASEGSSSTDGFTVRSIRRRPSNKW</sequence>
<evidence type="ECO:0000256" key="8">
    <source>
        <dbReference type="SAM" id="SignalP"/>
    </source>
</evidence>
<evidence type="ECO:0000313" key="13">
    <source>
        <dbReference type="Proteomes" id="UP000701680"/>
    </source>
</evidence>
<feature type="signal peptide" evidence="8">
    <location>
        <begin position="1"/>
        <end position="29"/>
    </location>
</feature>
<feature type="compositionally biased region" description="Basic residues" evidence="6">
    <location>
        <begin position="248"/>
        <end position="257"/>
    </location>
</feature>
<dbReference type="Pfam" id="PF04277">
    <property type="entry name" value="OAD_gamma"/>
    <property type="match status" value="1"/>
</dbReference>
<feature type="transmembrane region" description="Helical" evidence="7">
    <location>
        <begin position="161"/>
        <end position="184"/>
    </location>
</feature>
<evidence type="ECO:0000256" key="5">
    <source>
        <dbReference type="ARBA" id="ARBA00023136"/>
    </source>
</evidence>